<protein>
    <submittedName>
        <fullName evidence="7">Unannotated protein</fullName>
    </submittedName>
</protein>
<dbReference type="InterPro" id="IPR011006">
    <property type="entry name" value="CheY-like_superfamily"/>
</dbReference>
<feature type="domain" description="HTH luxR-type" evidence="5">
    <location>
        <begin position="138"/>
        <end position="203"/>
    </location>
</feature>
<dbReference type="SUPFAM" id="SSF52172">
    <property type="entry name" value="CheY-like"/>
    <property type="match status" value="1"/>
</dbReference>
<dbReference type="SMART" id="SM00448">
    <property type="entry name" value="REC"/>
    <property type="match status" value="1"/>
</dbReference>
<dbReference type="PROSITE" id="PS50043">
    <property type="entry name" value="HTH_LUXR_2"/>
    <property type="match status" value="1"/>
</dbReference>
<dbReference type="GO" id="GO:0003677">
    <property type="term" value="F:DNA binding"/>
    <property type="evidence" value="ECO:0007669"/>
    <property type="project" value="UniProtKB-KW"/>
</dbReference>
<dbReference type="PROSITE" id="PS50110">
    <property type="entry name" value="RESPONSE_REGULATORY"/>
    <property type="match status" value="1"/>
</dbReference>
<dbReference type="AlphaFoldDB" id="A0A6J7XPM4"/>
<dbReference type="SUPFAM" id="SSF46894">
    <property type="entry name" value="C-terminal effector domain of the bipartite response regulators"/>
    <property type="match status" value="1"/>
</dbReference>
<dbReference type="InterPro" id="IPR016032">
    <property type="entry name" value="Sig_transdc_resp-reg_C-effctor"/>
</dbReference>
<dbReference type="SMART" id="SM00421">
    <property type="entry name" value="HTH_LUXR"/>
    <property type="match status" value="1"/>
</dbReference>
<name>A0A6J7XPM4_9ZZZZ</name>
<dbReference type="PRINTS" id="PR00038">
    <property type="entry name" value="HTHLUXR"/>
</dbReference>
<evidence type="ECO:0000256" key="4">
    <source>
        <dbReference type="ARBA" id="ARBA00023163"/>
    </source>
</evidence>
<dbReference type="Pfam" id="PF00072">
    <property type="entry name" value="Response_reg"/>
    <property type="match status" value="1"/>
</dbReference>
<dbReference type="PANTHER" id="PTHR43214:SF41">
    <property type="entry name" value="NITRATE_NITRITE RESPONSE REGULATOR PROTEIN NARP"/>
    <property type="match status" value="1"/>
</dbReference>
<dbReference type="GO" id="GO:0000160">
    <property type="term" value="P:phosphorelay signal transduction system"/>
    <property type="evidence" value="ECO:0007669"/>
    <property type="project" value="InterPro"/>
</dbReference>
<dbReference type="CDD" id="cd17535">
    <property type="entry name" value="REC_NarL-like"/>
    <property type="match status" value="1"/>
</dbReference>
<organism evidence="7">
    <name type="scientific">freshwater metagenome</name>
    <dbReference type="NCBI Taxonomy" id="449393"/>
    <lineage>
        <taxon>unclassified sequences</taxon>
        <taxon>metagenomes</taxon>
        <taxon>ecological metagenomes</taxon>
    </lineage>
</organism>
<keyword evidence="3" id="KW-0238">DNA-binding</keyword>
<dbReference type="PANTHER" id="PTHR43214">
    <property type="entry name" value="TWO-COMPONENT RESPONSE REGULATOR"/>
    <property type="match status" value="1"/>
</dbReference>
<keyword evidence="2" id="KW-0805">Transcription regulation</keyword>
<dbReference type="InterPro" id="IPR039420">
    <property type="entry name" value="WalR-like"/>
</dbReference>
<dbReference type="InterPro" id="IPR000792">
    <property type="entry name" value="Tscrpt_reg_LuxR_C"/>
</dbReference>
<dbReference type="InterPro" id="IPR001789">
    <property type="entry name" value="Sig_transdc_resp-reg_receiver"/>
</dbReference>
<sequence length="205" mass="21584">MSTPPTILVIDDHASVRAGIAAAVAHAGYIYIGEASSKAEAFAQIAHKNPQVIVVDLNLPDGSGLEVIAWARSISKDIGIVVLTLHESDSHLLAALQSGASAYVSKSAPLTELVAAIDHASKEPLSFVARGIADAMKRSENIYGLTSRELQVLSLLATGAATSVIATELLISQATVKTHLASIFRKLHVDNRTQAVTFAIKRSLI</sequence>
<dbReference type="Pfam" id="PF00196">
    <property type="entry name" value="GerE"/>
    <property type="match status" value="1"/>
</dbReference>
<reference evidence="7" key="1">
    <citation type="submission" date="2020-05" db="EMBL/GenBank/DDBJ databases">
        <authorList>
            <person name="Chiriac C."/>
            <person name="Salcher M."/>
            <person name="Ghai R."/>
            <person name="Kavagutti S V."/>
        </authorList>
    </citation>
    <scope>NUCLEOTIDE SEQUENCE</scope>
</reference>
<dbReference type="InterPro" id="IPR058245">
    <property type="entry name" value="NreC/VraR/RcsB-like_REC"/>
</dbReference>
<keyword evidence="4" id="KW-0804">Transcription</keyword>
<dbReference type="PROSITE" id="PS00622">
    <property type="entry name" value="HTH_LUXR_1"/>
    <property type="match status" value="1"/>
</dbReference>
<proteinExistence type="predicted"/>
<evidence type="ECO:0000313" key="7">
    <source>
        <dbReference type="EMBL" id="CAB5239063.1"/>
    </source>
</evidence>
<feature type="domain" description="Response regulatory" evidence="6">
    <location>
        <begin position="6"/>
        <end position="121"/>
    </location>
</feature>
<dbReference type="GO" id="GO:0006355">
    <property type="term" value="P:regulation of DNA-templated transcription"/>
    <property type="evidence" value="ECO:0007669"/>
    <property type="project" value="InterPro"/>
</dbReference>
<gene>
    <name evidence="7" type="ORF">UFOPK3554_00068</name>
</gene>
<evidence type="ECO:0000256" key="2">
    <source>
        <dbReference type="ARBA" id="ARBA00023015"/>
    </source>
</evidence>
<evidence type="ECO:0000259" key="5">
    <source>
        <dbReference type="PROSITE" id="PS50043"/>
    </source>
</evidence>
<evidence type="ECO:0000259" key="6">
    <source>
        <dbReference type="PROSITE" id="PS50110"/>
    </source>
</evidence>
<keyword evidence="1" id="KW-0597">Phosphoprotein</keyword>
<accession>A0A6J7XPM4</accession>
<evidence type="ECO:0000256" key="1">
    <source>
        <dbReference type="ARBA" id="ARBA00022553"/>
    </source>
</evidence>
<dbReference type="CDD" id="cd06170">
    <property type="entry name" value="LuxR_C_like"/>
    <property type="match status" value="1"/>
</dbReference>
<dbReference type="EMBL" id="CAFBSG010000001">
    <property type="protein sequence ID" value="CAB5239063.1"/>
    <property type="molecule type" value="Genomic_DNA"/>
</dbReference>
<dbReference type="Gene3D" id="3.40.50.2300">
    <property type="match status" value="1"/>
</dbReference>
<evidence type="ECO:0000256" key="3">
    <source>
        <dbReference type="ARBA" id="ARBA00023125"/>
    </source>
</evidence>